<dbReference type="AlphaFoldDB" id="A0A412Z1M0"/>
<protein>
    <submittedName>
        <fullName evidence="2">ACT domain-containing protein</fullName>
    </submittedName>
</protein>
<evidence type="ECO:0000259" key="1">
    <source>
        <dbReference type="Pfam" id="PF13840"/>
    </source>
</evidence>
<sequence>MEIKVIEGAFSVCRLKELGQAVIEDDLYFLSRTDEEISLVCRTESVPQDTAAREDGWRAFRIQGELDFSLIGILAGISAVLAENRIGIFVVSTYNTDYVLTKADDFERALGLLESRGYGIAK</sequence>
<evidence type="ECO:0000313" key="2">
    <source>
        <dbReference type="EMBL" id="RGV73784.1"/>
    </source>
</evidence>
<feature type="domain" description="CASTOR ACT" evidence="1">
    <location>
        <begin position="54"/>
        <end position="114"/>
    </location>
</feature>
<dbReference type="Proteomes" id="UP000284543">
    <property type="component" value="Unassembled WGS sequence"/>
</dbReference>
<dbReference type="InterPro" id="IPR051719">
    <property type="entry name" value="CASTOR_mTORC1"/>
</dbReference>
<proteinExistence type="predicted"/>
<reference evidence="2 3" key="1">
    <citation type="submission" date="2018-08" db="EMBL/GenBank/DDBJ databases">
        <title>A genome reference for cultivated species of the human gut microbiota.</title>
        <authorList>
            <person name="Zou Y."/>
            <person name="Xue W."/>
            <person name="Luo G."/>
        </authorList>
    </citation>
    <scope>NUCLEOTIDE SEQUENCE [LARGE SCALE GENOMIC DNA]</scope>
    <source>
        <strain evidence="2 3">AF14-18</strain>
    </source>
</reference>
<organism evidence="2 3">
    <name type="scientific">Enterocloster bolteae</name>
    <dbReference type="NCBI Taxonomy" id="208479"/>
    <lineage>
        <taxon>Bacteria</taxon>
        <taxon>Bacillati</taxon>
        <taxon>Bacillota</taxon>
        <taxon>Clostridia</taxon>
        <taxon>Lachnospirales</taxon>
        <taxon>Lachnospiraceae</taxon>
        <taxon>Enterocloster</taxon>
    </lineage>
</organism>
<dbReference type="PANTHER" id="PTHR31131:SF6">
    <property type="entry name" value="CASTOR ACT DOMAIN-CONTAINING PROTEIN"/>
    <property type="match status" value="1"/>
</dbReference>
<comment type="caution">
    <text evidence="2">The sequence shown here is derived from an EMBL/GenBank/DDBJ whole genome shotgun (WGS) entry which is preliminary data.</text>
</comment>
<accession>A0A412Z1M0</accession>
<name>A0A412Z1M0_9FIRM</name>
<dbReference type="SUPFAM" id="SSF55021">
    <property type="entry name" value="ACT-like"/>
    <property type="match status" value="2"/>
</dbReference>
<dbReference type="EMBL" id="QRZM01000009">
    <property type="protein sequence ID" value="RGV73784.1"/>
    <property type="molecule type" value="Genomic_DNA"/>
</dbReference>
<gene>
    <name evidence="2" type="ORF">DWW02_20630</name>
</gene>
<dbReference type="InterPro" id="IPR016540">
    <property type="entry name" value="UCP008459"/>
</dbReference>
<dbReference type="InterPro" id="IPR027795">
    <property type="entry name" value="CASTOR_ACT_dom"/>
</dbReference>
<dbReference type="InterPro" id="IPR045865">
    <property type="entry name" value="ACT-like_dom_sf"/>
</dbReference>
<dbReference type="Pfam" id="PF13840">
    <property type="entry name" value="ACT_7"/>
    <property type="match status" value="1"/>
</dbReference>
<dbReference type="PIRSF" id="PIRSF008459">
    <property type="entry name" value="UCP008459"/>
    <property type="match status" value="1"/>
</dbReference>
<dbReference type="PANTHER" id="PTHR31131">
    <property type="entry name" value="CHROMOSOME 1, WHOLE GENOME SHOTGUN SEQUENCE"/>
    <property type="match status" value="1"/>
</dbReference>
<dbReference type="RefSeq" id="WP_118019253.1">
    <property type="nucleotide sequence ID" value="NZ_CAUHGS010000009.1"/>
</dbReference>
<evidence type="ECO:0000313" key="3">
    <source>
        <dbReference type="Proteomes" id="UP000284543"/>
    </source>
</evidence>
<dbReference type="Gene3D" id="3.30.2130.10">
    <property type="entry name" value="VC0802-like"/>
    <property type="match status" value="1"/>
</dbReference>